<evidence type="ECO:0000313" key="2">
    <source>
        <dbReference type="EMBL" id="KZP10675.1"/>
    </source>
</evidence>
<organism evidence="2 3">
    <name type="scientific">Athelia psychrophila</name>
    <dbReference type="NCBI Taxonomy" id="1759441"/>
    <lineage>
        <taxon>Eukaryota</taxon>
        <taxon>Fungi</taxon>
        <taxon>Dikarya</taxon>
        <taxon>Basidiomycota</taxon>
        <taxon>Agaricomycotina</taxon>
        <taxon>Agaricomycetes</taxon>
        <taxon>Agaricomycetidae</taxon>
        <taxon>Atheliales</taxon>
        <taxon>Atheliaceae</taxon>
        <taxon>Athelia</taxon>
    </lineage>
</organism>
<name>A0A165ZK62_9AGAM</name>
<dbReference type="AlphaFoldDB" id="A0A165ZK62"/>
<dbReference type="Proteomes" id="UP000076532">
    <property type="component" value="Unassembled WGS sequence"/>
</dbReference>
<reference evidence="2 3" key="1">
    <citation type="journal article" date="2016" name="Mol. Biol. Evol.">
        <title>Comparative Genomics of Early-Diverging Mushroom-Forming Fungi Provides Insights into the Origins of Lignocellulose Decay Capabilities.</title>
        <authorList>
            <person name="Nagy L.G."/>
            <person name="Riley R."/>
            <person name="Tritt A."/>
            <person name="Adam C."/>
            <person name="Daum C."/>
            <person name="Floudas D."/>
            <person name="Sun H."/>
            <person name="Yadav J.S."/>
            <person name="Pangilinan J."/>
            <person name="Larsson K.H."/>
            <person name="Matsuura K."/>
            <person name="Barry K."/>
            <person name="Labutti K."/>
            <person name="Kuo R."/>
            <person name="Ohm R.A."/>
            <person name="Bhattacharya S.S."/>
            <person name="Shirouzu T."/>
            <person name="Yoshinaga Y."/>
            <person name="Martin F.M."/>
            <person name="Grigoriev I.V."/>
            <person name="Hibbett D.S."/>
        </authorList>
    </citation>
    <scope>NUCLEOTIDE SEQUENCE [LARGE SCALE GENOMIC DNA]</scope>
    <source>
        <strain evidence="2 3">CBS 109695</strain>
    </source>
</reference>
<dbReference type="EMBL" id="KV417675">
    <property type="protein sequence ID" value="KZP10675.1"/>
    <property type="molecule type" value="Genomic_DNA"/>
</dbReference>
<feature type="compositionally biased region" description="Polar residues" evidence="1">
    <location>
        <begin position="136"/>
        <end position="150"/>
    </location>
</feature>
<evidence type="ECO:0000256" key="1">
    <source>
        <dbReference type="SAM" id="MobiDB-lite"/>
    </source>
</evidence>
<proteinExistence type="predicted"/>
<evidence type="ECO:0000313" key="3">
    <source>
        <dbReference type="Proteomes" id="UP000076532"/>
    </source>
</evidence>
<protein>
    <submittedName>
        <fullName evidence="2">Uncharacterized protein</fullName>
    </submittedName>
</protein>
<gene>
    <name evidence="2" type="ORF">FIBSPDRAFT_200877</name>
</gene>
<accession>A0A165ZK62</accession>
<sequence>MASDDSGSERDMYMPDFSLVTSPQSSSATNPFKFGNPHGHQGAQVSPHIELLMWECFRVELLVLREYFRVARLRAILNLAPKLLPAPSLETRHRWNRAPNINTHISTVLLEAYQSNMTQVDPEPPVAASAPLGDSSDCSFTSGQNPSITSEGLDPIPATTDMTVVPRPSTLQPALHHPASFVNFGSRPARFSSYPAGLVLDSASRYLGPEAIRALLLWLLTDDGKEFSKEQPTARFLSDLRERLEPSEATTFMQDLRAMMLLVFRSVWNINNVSTYYLTNLVLQILFY</sequence>
<feature type="region of interest" description="Disordered" evidence="1">
    <location>
        <begin position="136"/>
        <end position="157"/>
    </location>
</feature>
<keyword evidence="3" id="KW-1185">Reference proteome</keyword>